<keyword evidence="4" id="KW-0547">Nucleotide-binding</keyword>
<dbReference type="GO" id="GO:0007031">
    <property type="term" value="P:peroxisome organization"/>
    <property type="evidence" value="ECO:0007669"/>
    <property type="project" value="TreeGrafter"/>
</dbReference>
<dbReference type="InterPro" id="IPR003439">
    <property type="entry name" value="ABC_transporter-like_ATP-bd"/>
</dbReference>
<organism evidence="10">
    <name type="scientific">Eutreptiella gymnastica</name>
    <dbReference type="NCBI Taxonomy" id="73025"/>
    <lineage>
        <taxon>Eukaryota</taxon>
        <taxon>Discoba</taxon>
        <taxon>Euglenozoa</taxon>
        <taxon>Euglenida</taxon>
        <taxon>Spirocuta</taxon>
        <taxon>Euglenophyceae</taxon>
        <taxon>Eutreptiales</taxon>
        <taxon>Eutreptiaceae</taxon>
        <taxon>Eutreptiella</taxon>
    </lineage>
</organism>
<proteinExistence type="inferred from homology"/>
<dbReference type="Pfam" id="PF00005">
    <property type="entry name" value="ABC_tran"/>
    <property type="match status" value="1"/>
</dbReference>
<dbReference type="AlphaFoldDB" id="A0A7S4G1Q1"/>
<dbReference type="GO" id="GO:0005778">
    <property type="term" value="C:peroxisomal membrane"/>
    <property type="evidence" value="ECO:0007669"/>
    <property type="project" value="TreeGrafter"/>
</dbReference>
<evidence type="ECO:0000256" key="2">
    <source>
        <dbReference type="ARBA" id="ARBA00022448"/>
    </source>
</evidence>
<sequence length="763" mass="83801">MKDEGVTYITISHRPVLKAYHDQLLTIGDPCPKNPYSGIMVALSGSVPADPTELQTALADILSIPAESLTCFPKHPDVFVVPCPSSCAMLQEGASQVRTCLQKDLDSPDSVLRARQHTANDPVALTRVDPVPGYTLQELSRESTKEAQFSHQSTVSSPSGPSSPTSPPGAAGARWGKGSARQQLLRLLRMGLTKSGYRKAVMIVLCIFAQAALTMLQTKQLSNMMASIFGQDKRSFIKAFAVSSLISAFQTITEQGMQYNQRELNVDLSRHLTASLQQRYLCNGAFYTLCQTSPVTDPQRRLTEDLRQFCDAISDLFPSLLKPLVELMFCLVSVSRLAGLKPVGGMAGYLVVALAIMRAAMPGLGRLTALESTKEGRLQWVHSRIRVHAEAMAFFGGGSKEELVATNRLDDLIRQMGKRLFAKWKYDIVHGAVIREAPFLVQWLVRNEYGQRAYADDKAVVADQGVGLASGQGYIFEVTNKAFDCIGSVLGIFERLTNLSGIVARIAELDEHLQHIEAQRNTLTRHEAAADRSIEFRGVDVMTPVHPRKALIKALELTVTPETPLLITGPNGCGKTALFRVLAGLWPLTKGTLRCPSTSPDGLPTSQDIFLVPQKVYMVSGSLMDQVTYPTRLPNPEANDLEHLQGLMELVGLGYLPSREGWATHHKWEDMLSLGEQQRIGLARLFFHRPTFVVLDECTSAVSLDVEERLYERLVQLGMTCITLSQRLALHQFHTQELRLGDGSPNGWSLVPVPGKDLGGADS</sequence>
<keyword evidence="2" id="KW-0813">Transport</keyword>
<dbReference type="PROSITE" id="PS50893">
    <property type="entry name" value="ABC_TRANSPORTER_2"/>
    <property type="match status" value="1"/>
</dbReference>
<dbReference type="Gene3D" id="3.40.50.300">
    <property type="entry name" value="P-loop containing nucleotide triphosphate hydrolases"/>
    <property type="match status" value="1"/>
</dbReference>
<dbReference type="GO" id="GO:0006635">
    <property type="term" value="P:fatty acid beta-oxidation"/>
    <property type="evidence" value="ECO:0007669"/>
    <property type="project" value="TreeGrafter"/>
</dbReference>
<feature type="domain" description="ABC transporter" evidence="9">
    <location>
        <begin position="536"/>
        <end position="763"/>
    </location>
</feature>
<dbReference type="SUPFAM" id="SSF52540">
    <property type="entry name" value="P-loop containing nucleoside triphosphate hydrolases"/>
    <property type="match status" value="1"/>
</dbReference>
<dbReference type="InterPro" id="IPR003593">
    <property type="entry name" value="AAA+_ATPase"/>
</dbReference>
<evidence type="ECO:0000313" key="10">
    <source>
        <dbReference type="EMBL" id="CAE0822276.1"/>
    </source>
</evidence>
<evidence type="ECO:0000256" key="5">
    <source>
        <dbReference type="ARBA" id="ARBA00022840"/>
    </source>
</evidence>
<dbReference type="Pfam" id="PF06472">
    <property type="entry name" value="ABC_membrane_2"/>
    <property type="match status" value="1"/>
</dbReference>
<gene>
    <name evidence="10" type="ORF">EGYM00163_LOCUS33477</name>
</gene>
<dbReference type="GO" id="GO:0016887">
    <property type="term" value="F:ATP hydrolysis activity"/>
    <property type="evidence" value="ECO:0007669"/>
    <property type="project" value="InterPro"/>
</dbReference>
<accession>A0A7S4G1Q1</accession>
<dbReference type="GO" id="GO:0140359">
    <property type="term" value="F:ABC-type transporter activity"/>
    <property type="evidence" value="ECO:0007669"/>
    <property type="project" value="InterPro"/>
</dbReference>
<dbReference type="InterPro" id="IPR036640">
    <property type="entry name" value="ABC1_TM_sf"/>
</dbReference>
<evidence type="ECO:0000256" key="3">
    <source>
        <dbReference type="ARBA" id="ARBA00022692"/>
    </source>
</evidence>
<keyword evidence="3" id="KW-0812">Transmembrane</keyword>
<dbReference type="InterPro" id="IPR027417">
    <property type="entry name" value="P-loop_NTPase"/>
</dbReference>
<feature type="compositionally biased region" description="Low complexity" evidence="8">
    <location>
        <begin position="156"/>
        <end position="173"/>
    </location>
</feature>
<name>A0A7S4G1Q1_9EUGL</name>
<dbReference type="CDD" id="cd03223">
    <property type="entry name" value="ABCD_peroxisomal_ALDP"/>
    <property type="match status" value="1"/>
</dbReference>
<evidence type="ECO:0000256" key="4">
    <source>
        <dbReference type="ARBA" id="ARBA00022741"/>
    </source>
</evidence>
<dbReference type="InterPro" id="IPR050835">
    <property type="entry name" value="ABC_transporter_sub-D"/>
</dbReference>
<protein>
    <recommendedName>
        <fullName evidence="9">ABC transporter domain-containing protein</fullName>
    </recommendedName>
</protein>
<keyword evidence="7" id="KW-0472">Membrane</keyword>
<dbReference type="InterPro" id="IPR011527">
    <property type="entry name" value="ABC1_TM_dom"/>
</dbReference>
<dbReference type="GO" id="GO:0005324">
    <property type="term" value="F:long-chain fatty acid transmembrane transporter activity"/>
    <property type="evidence" value="ECO:0007669"/>
    <property type="project" value="TreeGrafter"/>
</dbReference>
<reference evidence="10" key="1">
    <citation type="submission" date="2021-01" db="EMBL/GenBank/DDBJ databases">
        <authorList>
            <person name="Corre E."/>
            <person name="Pelletier E."/>
            <person name="Niang G."/>
            <person name="Scheremetjew M."/>
            <person name="Finn R."/>
            <person name="Kale V."/>
            <person name="Holt S."/>
            <person name="Cochrane G."/>
            <person name="Meng A."/>
            <person name="Brown T."/>
            <person name="Cohen L."/>
        </authorList>
    </citation>
    <scope>NUCLEOTIDE SEQUENCE</scope>
    <source>
        <strain evidence="10">CCMP1594</strain>
    </source>
</reference>
<keyword evidence="5" id="KW-0067">ATP-binding</keyword>
<dbReference type="GO" id="GO:0015910">
    <property type="term" value="P:long-chain fatty acid import into peroxisome"/>
    <property type="evidence" value="ECO:0007669"/>
    <property type="project" value="TreeGrafter"/>
</dbReference>
<feature type="compositionally biased region" description="Polar residues" evidence="8">
    <location>
        <begin position="146"/>
        <end position="155"/>
    </location>
</feature>
<evidence type="ECO:0000256" key="6">
    <source>
        <dbReference type="ARBA" id="ARBA00022989"/>
    </source>
</evidence>
<dbReference type="PANTHER" id="PTHR11384:SF56">
    <property type="entry name" value="ABC TRANSPORTER D FAMILY MEMBER 1"/>
    <property type="match status" value="1"/>
</dbReference>
<comment type="similarity">
    <text evidence="1">Belongs to the ABC transporter superfamily. ABCD family. Peroxisomal fatty acyl CoA transporter (TC 3.A.1.203) subfamily.</text>
</comment>
<dbReference type="GO" id="GO:0042760">
    <property type="term" value="P:very long-chain fatty acid catabolic process"/>
    <property type="evidence" value="ECO:0007669"/>
    <property type="project" value="TreeGrafter"/>
</dbReference>
<dbReference type="SMART" id="SM00382">
    <property type="entry name" value="AAA"/>
    <property type="match status" value="1"/>
</dbReference>
<evidence type="ECO:0000256" key="1">
    <source>
        <dbReference type="ARBA" id="ARBA00008575"/>
    </source>
</evidence>
<dbReference type="PROSITE" id="PS00211">
    <property type="entry name" value="ABC_TRANSPORTER_1"/>
    <property type="match status" value="1"/>
</dbReference>
<dbReference type="SUPFAM" id="SSF90123">
    <property type="entry name" value="ABC transporter transmembrane region"/>
    <property type="match status" value="1"/>
</dbReference>
<evidence type="ECO:0000256" key="7">
    <source>
        <dbReference type="ARBA" id="ARBA00023136"/>
    </source>
</evidence>
<evidence type="ECO:0000256" key="8">
    <source>
        <dbReference type="SAM" id="MobiDB-lite"/>
    </source>
</evidence>
<dbReference type="GO" id="GO:0005524">
    <property type="term" value="F:ATP binding"/>
    <property type="evidence" value="ECO:0007669"/>
    <property type="project" value="UniProtKB-KW"/>
</dbReference>
<evidence type="ECO:0000259" key="9">
    <source>
        <dbReference type="PROSITE" id="PS50893"/>
    </source>
</evidence>
<dbReference type="EMBL" id="HBJA01096724">
    <property type="protein sequence ID" value="CAE0822276.1"/>
    <property type="molecule type" value="Transcribed_RNA"/>
</dbReference>
<feature type="region of interest" description="Disordered" evidence="8">
    <location>
        <begin position="139"/>
        <end position="176"/>
    </location>
</feature>
<keyword evidence="6" id="KW-1133">Transmembrane helix</keyword>
<dbReference type="PANTHER" id="PTHR11384">
    <property type="entry name" value="ATP-BINDING CASSETTE, SUB-FAMILY D MEMBER"/>
    <property type="match status" value="1"/>
</dbReference>
<dbReference type="InterPro" id="IPR017871">
    <property type="entry name" value="ABC_transporter-like_CS"/>
</dbReference>
<dbReference type="Gene3D" id="1.20.1560.10">
    <property type="entry name" value="ABC transporter type 1, transmembrane domain"/>
    <property type="match status" value="1"/>
</dbReference>